<feature type="domain" description="Transcription factor IIIC subunit Tfc1/Sfc1 triple barrel" evidence="1">
    <location>
        <begin position="42"/>
        <end position="114"/>
    </location>
</feature>
<evidence type="ECO:0000259" key="1">
    <source>
        <dbReference type="Pfam" id="PF17682"/>
    </source>
</evidence>
<dbReference type="InterPro" id="IPR042536">
    <property type="entry name" value="TFIIIC_tauA_Sfc1"/>
</dbReference>
<dbReference type="PANTHER" id="PTHR13230">
    <property type="entry name" value="GENERAL TRANSCRIPTION FACTOR IIIC, POLYPEPTIDE 5"/>
    <property type="match status" value="1"/>
</dbReference>
<dbReference type="GO" id="GO:0006384">
    <property type="term" value="P:transcription initiation at RNA polymerase III promoter"/>
    <property type="evidence" value="ECO:0007669"/>
    <property type="project" value="InterPro"/>
</dbReference>
<dbReference type="GO" id="GO:0001003">
    <property type="term" value="F:RNA polymerase III type 2 promoter sequence-specific DNA binding"/>
    <property type="evidence" value="ECO:0007669"/>
    <property type="project" value="TreeGrafter"/>
</dbReference>
<evidence type="ECO:0000313" key="3">
    <source>
        <dbReference type="Proteomes" id="UP000243459"/>
    </source>
</evidence>
<dbReference type="OMA" id="NICREDQ"/>
<dbReference type="Pfam" id="PF17682">
    <property type="entry name" value="Tau95_N"/>
    <property type="match status" value="1"/>
</dbReference>
<proteinExistence type="predicted"/>
<dbReference type="AlphaFoldDB" id="A0A5P1FR43"/>
<dbReference type="Gene3D" id="3.30.200.160">
    <property type="entry name" value="TFIIIC, subcomplex tauA, subunit Sfc1, barrel domain"/>
    <property type="match status" value="1"/>
</dbReference>
<sequence length="201" mass="22779">MQNACSPEMKFLTLTENAGPSNILRLRIQSQMNIRSLMIQVRSSDSGQLELRFRPEDPHCHPAFGERRSFVGLVLKISKTRPESDNDGKEQLSAEVVARVNEAYDFEGMVDYQHVLAVHAAEARRKRGRCDIDEETDLGDASRMHLEEEADDVMMLVPPLFSLKNTPEEIVLNPPSNLFSKKLQKSVVEHRWEVQLSGSCS</sequence>
<protein>
    <recommendedName>
        <fullName evidence="1">Transcription factor IIIC subunit Tfc1/Sfc1 triple barrel domain-containing protein</fullName>
    </recommendedName>
</protein>
<evidence type="ECO:0000313" key="2">
    <source>
        <dbReference type="EMBL" id="ONK79459.1"/>
    </source>
</evidence>
<reference evidence="3" key="1">
    <citation type="journal article" date="2017" name="Nat. Commun.">
        <title>The asparagus genome sheds light on the origin and evolution of a young Y chromosome.</title>
        <authorList>
            <person name="Harkess A."/>
            <person name="Zhou J."/>
            <person name="Xu C."/>
            <person name="Bowers J.E."/>
            <person name="Van der Hulst R."/>
            <person name="Ayyampalayam S."/>
            <person name="Mercati F."/>
            <person name="Riccardi P."/>
            <person name="McKain M.R."/>
            <person name="Kakrana A."/>
            <person name="Tang H."/>
            <person name="Ray J."/>
            <person name="Groenendijk J."/>
            <person name="Arikit S."/>
            <person name="Mathioni S.M."/>
            <person name="Nakano M."/>
            <person name="Shan H."/>
            <person name="Telgmann-Rauber A."/>
            <person name="Kanno A."/>
            <person name="Yue Z."/>
            <person name="Chen H."/>
            <person name="Li W."/>
            <person name="Chen Y."/>
            <person name="Xu X."/>
            <person name="Zhang Y."/>
            <person name="Luo S."/>
            <person name="Chen H."/>
            <person name="Gao J."/>
            <person name="Mao Z."/>
            <person name="Pires J.C."/>
            <person name="Luo M."/>
            <person name="Kudrna D."/>
            <person name="Wing R.A."/>
            <person name="Meyers B.C."/>
            <person name="Yi K."/>
            <person name="Kong H."/>
            <person name="Lavrijsen P."/>
            <person name="Sunseri F."/>
            <person name="Falavigna A."/>
            <person name="Ye Y."/>
            <person name="Leebens-Mack J.H."/>
            <person name="Chen G."/>
        </authorList>
    </citation>
    <scope>NUCLEOTIDE SEQUENCE [LARGE SCALE GENOMIC DNA]</scope>
    <source>
        <strain evidence="3">cv. DH0086</strain>
    </source>
</reference>
<accession>A0A5P1FR43</accession>
<dbReference type="InterPro" id="IPR041499">
    <property type="entry name" value="Tfc1/Sfc1_N"/>
</dbReference>
<name>A0A5P1FR43_ASPOF</name>
<dbReference type="InterPro" id="IPR040454">
    <property type="entry name" value="TF_IIIC_Tfc1/Sfc1"/>
</dbReference>
<gene>
    <name evidence="2" type="ORF">A4U43_C01F6580</name>
</gene>
<dbReference type="EMBL" id="CM007381">
    <property type="protein sequence ID" value="ONK79459.1"/>
    <property type="molecule type" value="Genomic_DNA"/>
</dbReference>
<organism evidence="2 3">
    <name type="scientific">Asparagus officinalis</name>
    <name type="common">Garden asparagus</name>
    <dbReference type="NCBI Taxonomy" id="4686"/>
    <lineage>
        <taxon>Eukaryota</taxon>
        <taxon>Viridiplantae</taxon>
        <taxon>Streptophyta</taxon>
        <taxon>Embryophyta</taxon>
        <taxon>Tracheophyta</taxon>
        <taxon>Spermatophyta</taxon>
        <taxon>Magnoliopsida</taxon>
        <taxon>Liliopsida</taxon>
        <taxon>Asparagales</taxon>
        <taxon>Asparagaceae</taxon>
        <taxon>Asparagoideae</taxon>
        <taxon>Asparagus</taxon>
    </lineage>
</organism>
<dbReference type="GO" id="GO:0001002">
    <property type="term" value="F:RNA polymerase III type 1 promoter sequence-specific DNA binding"/>
    <property type="evidence" value="ECO:0007669"/>
    <property type="project" value="TreeGrafter"/>
</dbReference>
<keyword evidence="3" id="KW-1185">Reference proteome</keyword>
<dbReference type="Proteomes" id="UP000243459">
    <property type="component" value="Chromosome 1"/>
</dbReference>
<dbReference type="PANTHER" id="PTHR13230:SF5">
    <property type="entry name" value="GENERAL TRANSCRIPTION FACTOR 3C POLYPEPTIDE 5"/>
    <property type="match status" value="1"/>
</dbReference>
<dbReference type="Gramene" id="ONK79459">
    <property type="protein sequence ID" value="ONK79459"/>
    <property type="gene ID" value="A4U43_C01F6580"/>
</dbReference>
<dbReference type="GO" id="GO:0000127">
    <property type="term" value="C:transcription factor TFIIIC complex"/>
    <property type="evidence" value="ECO:0007669"/>
    <property type="project" value="InterPro"/>
</dbReference>